<dbReference type="OrthoDB" id="405906at2759"/>
<evidence type="ECO:0000313" key="4">
    <source>
        <dbReference type="Proteomes" id="UP000054342"/>
    </source>
</evidence>
<dbReference type="PANTHER" id="PTHR33112:SF12">
    <property type="entry name" value="HETEROKARYON INCOMPATIBILITY DOMAIN-CONTAINING PROTEIN"/>
    <property type="match status" value="1"/>
</dbReference>
<dbReference type="STRING" id="348802.A0A0D2BUB6"/>
<organism evidence="3 4">
    <name type="scientific">Exophiala xenobiotica</name>
    <dbReference type="NCBI Taxonomy" id="348802"/>
    <lineage>
        <taxon>Eukaryota</taxon>
        <taxon>Fungi</taxon>
        <taxon>Dikarya</taxon>
        <taxon>Ascomycota</taxon>
        <taxon>Pezizomycotina</taxon>
        <taxon>Eurotiomycetes</taxon>
        <taxon>Chaetothyriomycetidae</taxon>
        <taxon>Chaetothyriales</taxon>
        <taxon>Herpotrichiellaceae</taxon>
        <taxon>Exophiala</taxon>
    </lineage>
</organism>
<protein>
    <recommendedName>
        <fullName evidence="2">Heterokaryon incompatibility domain-containing protein</fullName>
    </recommendedName>
</protein>
<reference evidence="3 4" key="1">
    <citation type="submission" date="2015-01" db="EMBL/GenBank/DDBJ databases">
        <title>The Genome Sequence of Exophiala xenobiotica CBS118157.</title>
        <authorList>
            <consortium name="The Broad Institute Genomics Platform"/>
            <person name="Cuomo C."/>
            <person name="de Hoog S."/>
            <person name="Gorbushina A."/>
            <person name="Stielow B."/>
            <person name="Teixiera M."/>
            <person name="Abouelleil A."/>
            <person name="Chapman S.B."/>
            <person name="Priest M."/>
            <person name="Young S.K."/>
            <person name="Wortman J."/>
            <person name="Nusbaum C."/>
            <person name="Birren B."/>
        </authorList>
    </citation>
    <scope>NUCLEOTIDE SEQUENCE [LARGE SCALE GENOMIC DNA]</scope>
    <source>
        <strain evidence="3 4">CBS 118157</strain>
    </source>
</reference>
<dbReference type="InterPro" id="IPR010730">
    <property type="entry name" value="HET"/>
</dbReference>
<evidence type="ECO:0000256" key="1">
    <source>
        <dbReference type="SAM" id="MobiDB-lite"/>
    </source>
</evidence>
<evidence type="ECO:0000259" key="2">
    <source>
        <dbReference type="Pfam" id="PF06985"/>
    </source>
</evidence>
<evidence type="ECO:0000313" key="3">
    <source>
        <dbReference type="EMBL" id="KIW56061.1"/>
    </source>
</evidence>
<dbReference type="GeneID" id="25326661"/>
<dbReference type="PANTHER" id="PTHR33112">
    <property type="entry name" value="DOMAIN PROTEIN, PUTATIVE-RELATED"/>
    <property type="match status" value="1"/>
</dbReference>
<dbReference type="AlphaFoldDB" id="A0A0D2BUB6"/>
<dbReference type="Proteomes" id="UP000054342">
    <property type="component" value="Unassembled WGS sequence"/>
</dbReference>
<name>A0A0D2BUB6_9EURO</name>
<sequence>MSAHPPRPDESTEDSDSSGKTKEFCNGTFCQLVKNFQVPPERDLRRQFTDLLIANGAQSIYGKGGIIIGSKDEVLSRDRCPFCRFVQGAAKFAPKLLNHPGRKGDDLFVVQVSAKQEDEFLWLRVLPAGDPDGESTGSLMLPGEQVVLVTRTEEGGSRTGRVVGADPDYARMKHWLHLCDTSPVHRGVCTGSDVVKAEGRAATLPRLRVVDVQDMRLVDITWQQRYVALSYVWGGANPPKLMKSQLGKYSTPGALEQLFGSMPHTIQDLCTFTRNMGLRYLWFDSLCLIQDDLEDLLRGIMNMELVYESSYVTLIAADTASANTGIPGIGALPRDVKQDRQLLKPGMEIMRVHSVDRHLRRSKWNTRGWTLQEYYLSRRTITFVNNQAYFRCRQRTWYEELWTDLEPELPRGQDLDVLTFARDSMDLGLRNVATYTFLFQVLEIYQGRDLTDENDALSAMAGMLGRVAGSANTGIVQGLPADIFPLALLFLHTGTAARAPRRRKKFPSWSWAGWKGEVSWYPFDRLDLMNAADEDNDFNEDKELEKALESSWVTYYTTTTGVQSTDGHELATERIWTPAREQGQVGDDGMVNARETGLDLFRALPDVADLISELNLDSADGVVETPSQTHPRNGEDIIRIRNYPLLTFHTLTAHYRLRTIPGGGDEDDDSDDAERPTFAEYESRTYEIGGRHGEDCGVLYADEKLLLREDNVEKFVVLGECYNVEFPLEFDAYCEEVSDEPVFWVMLVRLVDGVWERRGLGQVLQRCLGNAFKPQPRWERIVLG</sequence>
<keyword evidence="4" id="KW-1185">Reference proteome</keyword>
<dbReference type="HOGENOM" id="CLU_003953_5_0_1"/>
<dbReference type="RefSeq" id="XP_013316645.1">
    <property type="nucleotide sequence ID" value="XM_013461191.1"/>
</dbReference>
<dbReference type="EMBL" id="KN847319">
    <property type="protein sequence ID" value="KIW56061.1"/>
    <property type="molecule type" value="Genomic_DNA"/>
</dbReference>
<accession>A0A0D2BUB6</accession>
<proteinExistence type="predicted"/>
<feature type="domain" description="Heterokaryon incompatibility" evidence="2">
    <location>
        <begin position="226"/>
        <end position="373"/>
    </location>
</feature>
<feature type="compositionally biased region" description="Basic and acidic residues" evidence="1">
    <location>
        <begin position="1"/>
        <end position="10"/>
    </location>
</feature>
<feature type="region of interest" description="Disordered" evidence="1">
    <location>
        <begin position="1"/>
        <end position="21"/>
    </location>
</feature>
<gene>
    <name evidence="3" type="ORF">PV05_04753</name>
</gene>
<dbReference type="Pfam" id="PF06985">
    <property type="entry name" value="HET"/>
    <property type="match status" value="1"/>
</dbReference>